<evidence type="ECO:0000313" key="2">
    <source>
        <dbReference type="EMBL" id="HIU98644.1"/>
    </source>
</evidence>
<evidence type="ECO:0000313" key="3">
    <source>
        <dbReference type="Proteomes" id="UP000886857"/>
    </source>
</evidence>
<proteinExistence type="predicted"/>
<name>A0A9D1SVW6_9FIRM</name>
<comment type="caution">
    <text evidence="2">The sequence shown here is derived from an EMBL/GenBank/DDBJ whole genome shotgun (WGS) entry which is preliminary data.</text>
</comment>
<dbReference type="EMBL" id="DVOE01000032">
    <property type="protein sequence ID" value="HIU98644.1"/>
    <property type="molecule type" value="Genomic_DNA"/>
</dbReference>
<dbReference type="AlphaFoldDB" id="A0A9D1SVW6"/>
<accession>A0A9D1SVW6</accession>
<evidence type="ECO:0000256" key="1">
    <source>
        <dbReference type="SAM" id="MobiDB-lite"/>
    </source>
</evidence>
<feature type="region of interest" description="Disordered" evidence="1">
    <location>
        <begin position="158"/>
        <end position="208"/>
    </location>
</feature>
<reference evidence="2" key="1">
    <citation type="submission" date="2020-10" db="EMBL/GenBank/DDBJ databases">
        <authorList>
            <person name="Gilroy R."/>
        </authorList>
    </citation>
    <scope>NUCLEOTIDE SEQUENCE</scope>
    <source>
        <strain evidence="2">10406</strain>
    </source>
</reference>
<dbReference type="Proteomes" id="UP000886857">
    <property type="component" value="Unassembled WGS sequence"/>
</dbReference>
<reference evidence="2" key="2">
    <citation type="journal article" date="2021" name="PeerJ">
        <title>Extensive microbial diversity within the chicken gut microbiome revealed by metagenomics and culture.</title>
        <authorList>
            <person name="Gilroy R."/>
            <person name="Ravi A."/>
            <person name="Getino M."/>
            <person name="Pursley I."/>
            <person name="Horton D.L."/>
            <person name="Alikhan N.F."/>
            <person name="Baker D."/>
            <person name="Gharbi K."/>
            <person name="Hall N."/>
            <person name="Watson M."/>
            <person name="Adriaenssens E.M."/>
            <person name="Foster-Nyarko E."/>
            <person name="Jarju S."/>
            <person name="Secka A."/>
            <person name="Antonio M."/>
            <person name="Oren A."/>
            <person name="Chaudhuri R.R."/>
            <person name="La Ragione R."/>
            <person name="Hildebrand F."/>
            <person name="Pallen M.J."/>
        </authorList>
    </citation>
    <scope>NUCLEOTIDE SEQUENCE</scope>
    <source>
        <strain evidence="2">10406</strain>
    </source>
</reference>
<protein>
    <submittedName>
        <fullName evidence="2">DUF4867 family protein</fullName>
    </submittedName>
</protein>
<gene>
    <name evidence="2" type="ORF">IAC73_02230</name>
</gene>
<dbReference type="Pfam" id="PF16161">
    <property type="entry name" value="DUF4867"/>
    <property type="match status" value="1"/>
</dbReference>
<dbReference type="InterPro" id="IPR032358">
    <property type="entry name" value="DUF4867"/>
</dbReference>
<sequence length="208" mass="22639">MKLPRFDREVATLTTADESPLFRRVAADAAEIVALARGLEVGDANRYVASDPALEKTDAVRGICREVFAELPVQAGWCYGRGRKMNGVEWHKSSEVVVACTDCVLLLGSAADIVGDTYDSAKAVALVMREGEAAELPAGTLHLAARAGRLFRRRDHPAARHKFAARRRDIGDAPRGQQVAARASRQRGGHSRGREGRGDRREHHAHGI</sequence>
<feature type="compositionally biased region" description="Basic and acidic residues" evidence="1">
    <location>
        <begin position="192"/>
        <end position="202"/>
    </location>
</feature>
<organism evidence="2 3">
    <name type="scientific">Candidatus Limadaptatus stercoripullorum</name>
    <dbReference type="NCBI Taxonomy" id="2840846"/>
    <lineage>
        <taxon>Bacteria</taxon>
        <taxon>Bacillati</taxon>
        <taxon>Bacillota</taxon>
        <taxon>Clostridia</taxon>
        <taxon>Eubacteriales</taxon>
        <taxon>Candidatus Limadaptatus</taxon>
    </lineage>
</organism>